<feature type="signal peptide" evidence="1">
    <location>
        <begin position="1"/>
        <end position="21"/>
    </location>
</feature>
<evidence type="ECO:0000256" key="1">
    <source>
        <dbReference type="SAM" id="SignalP"/>
    </source>
</evidence>
<evidence type="ECO:0000313" key="2">
    <source>
        <dbReference type="EMBL" id="BAN49811.1"/>
    </source>
</evidence>
<evidence type="ECO:0000313" key="3">
    <source>
        <dbReference type="Proteomes" id="UP000015503"/>
    </source>
</evidence>
<dbReference type="HOGENOM" id="CLU_1202818_0_0_6"/>
<keyword evidence="3" id="KW-1185">Reference proteome</keyword>
<gene>
    <name evidence="2" type="ORF">PCA10_40790</name>
</gene>
<accession>S6AYH1</accession>
<keyword evidence="1" id="KW-0732">Signal</keyword>
<dbReference type="OrthoDB" id="8655108at2"/>
<proteinExistence type="predicted"/>
<feature type="chain" id="PRO_5004536239" description="DUF3313 domain-containing protein" evidence="1">
    <location>
        <begin position="22"/>
        <end position="219"/>
    </location>
</feature>
<dbReference type="PATRIC" id="fig|1245471.3.peg.4121"/>
<dbReference type="Pfam" id="PF11769">
    <property type="entry name" value="DUF3313"/>
    <property type="match status" value="1"/>
</dbReference>
<protein>
    <recommendedName>
        <fullName evidence="4">DUF3313 domain-containing protein</fullName>
    </recommendedName>
</protein>
<dbReference type="AlphaFoldDB" id="S6AYH1"/>
<dbReference type="Proteomes" id="UP000015503">
    <property type="component" value="Chromosome"/>
</dbReference>
<dbReference type="KEGG" id="pre:PCA10_40790"/>
<sequence>MSLKELSILSLAMALTGCSMAPAIDDTLIRADDPALQLVERDKASIAWQNPSTALARHHDKVVYLDLPKPGSFDGAVQLEGDQLVRHFRSQLEGQLSAAGYRVLERPAPGALTLRVSVADLQRKPRDPSVMEYIPIGFLVGLSLHATGIRDETLYLFVQSELSDGPGGASLLQAVDRASGRDIDPSASPKVDDLYPALDTAARQIRERLDRALPLKAPA</sequence>
<dbReference type="PROSITE" id="PS51257">
    <property type="entry name" value="PROKAR_LIPOPROTEIN"/>
    <property type="match status" value="1"/>
</dbReference>
<organism evidence="2 3">
    <name type="scientific">Metapseudomonas resinovorans NBRC 106553</name>
    <dbReference type="NCBI Taxonomy" id="1245471"/>
    <lineage>
        <taxon>Bacteria</taxon>
        <taxon>Pseudomonadati</taxon>
        <taxon>Pseudomonadota</taxon>
        <taxon>Gammaproteobacteria</taxon>
        <taxon>Pseudomonadales</taxon>
        <taxon>Pseudomonadaceae</taxon>
        <taxon>Metapseudomonas</taxon>
    </lineage>
</organism>
<dbReference type="EMBL" id="AP013068">
    <property type="protein sequence ID" value="BAN49811.1"/>
    <property type="molecule type" value="Genomic_DNA"/>
</dbReference>
<evidence type="ECO:0008006" key="4">
    <source>
        <dbReference type="Google" id="ProtNLM"/>
    </source>
</evidence>
<name>S6AYH1_METRE</name>
<dbReference type="RefSeq" id="WP_016493945.1">
    <property type="nucleotide sequence ID" value="NC_021499.1"/>
</dbReference>
<dbReference type="InterPro" id="IPR021747">
    <property type="entry name" value="DUF3313"/>
</dbReference>
<reference evidence="2 3" key="1">
    <citation type="journal article" date="2013" name="Genome Announc.">
        <title>Complete Genome Sequence of the Carbazole Degrader Pseudomonas resinovorans Strain CA10 (NBRC 106553).</title>
        <authorList>
            <person name="Shintani M."/>
            <person name="Hosoyama A."/>
            <person name="Ohji S."/>
            <person name="Tsuchikane K."/>
            <person name="Takarada H."/>
            <person name="Yamazoe A."/>
            <person name="Fujita N."/>
            <person name="Nojiri H."/>
        </authorList>
    </citation>
    <scope>NUCLEOTIDE SEQUENCE [LARGE SCALE GENOMIC DNA]</scope>
    <source>
        <strain evidence="2 3">NBRC 106553</strain>
    </source>
</reference>